<dbReference type="InterPro" id="IPR038169">
    <property type="entry name" value="DC-UbP/UBTD2_N_sf"/>
</dbReference>
<dbReference type="InterPro" id="IPR029071">
    <property type="entry name" value="Ubiquitin-like_domsf"/>
</dbReference>
<feature type="region of interest" description="Disordered" evidence="1">
    <location>
        <begin position="120"/>
        <end position="153"/>
    </location>
</feature>
<reference evidence="3" key="1">
    <citation type="submission" date="2021-02" db="EMBL/GenBank/DDBJ databases">
        <authorList>
            <person name="Nowell W R."/>
        </authorList>
    </citation>
    <scope>NUCLEOTIDE SEQUENCE</scope>
</reference>
<protein>
    <recommendedName>
        <fullName evidence="2">Ubiquitin-like domain-containing protein</fullName>
    </recommendedName>
</protein>
<dbReference type="Proteomes" id="UP000663829">
    <property type="component" value="Unassembled WGS sequence"/>
</dbReference>
<organism evidence="3 5">
    <name type="scientific">Didymodactylos carnosus</name>
    <dbReference type="NCBI Taxonomy" id="1234261"/>
    <lineage>
        <taxon>Eukaryota</taxon>
        <taxon>Metazoa</taxon>
        <taxon>Spiralia</taxon>
        <taxon>Gnathifera</taxon>
        <taxon>Rotifera</taxon>
        <taxon>Eurotatoria</taxon>
        <taxon>Bdelloidea</taxon>
        <taxon>Philodinida</taxon>
        <taxon>Philodinidae</taxon>
        <taxon>Didymodactylos</taxon>
    </lineage>
</organism>
<gene>
    <name evidence="3" type="ORF">GPM918_LOCUS15224</name>
    <name evidence="4" type="ORF">SRO942_LOCUS15224</name>
</gene>
<proteinExistence type="predicted"/>
<dbReference type="EMBL" id="CAJOBC010003796">
    <property type="protein sequence ID" value="CAF3800804.1"/>
    <property type="molecule type" value="Genomic_DNA"/>
</dbReference>
<keyword evidence="5" id="KW-1185">Reference proteome</keyword>
<evidence type="ECO:0000256" key="1">
    <source>
        <dbReference type="SAM" id="MobiDB-lite"/>
    </source>
</evidence>
<name>A0A814IWD6_9BILA</name>
<evidence type="ECO:0000313" key="5">
    <source>
        <dbReference type="Proteomes" id="UP000663829"/>
    </source>
</evidence>
<dbReference type="InterPro" id="IPR039869">
    <property type="entry name" value="UBTD1/2"/>
</dbReference>
<feature type="region of interest" description="Disordered" evidence="1">
    <location>
        <begin position="1"/>
        <end position="27"/>
    </location>
</feature>
<dbReference type="SMART" id="SM00213">
    <property type="entry name" value="UBQ"/>
    <property type="match status" value="1"/>
</dbReference>
<feature type="region of interest" description="Disordered" evidence="1">
    <location>
        <begin position="167"/>
        <end position="194"/>
    </location>
</feature>
<dbReference type="Gene3D" id="3.10.20.90">
    <property type="entry name" value="Phosphatidylinositol 3-kinase Catalytic Subunit, Chain A, domain 1"/>
    <property type="match status" value="1"/>
</dbReference>
<evidence type="ECO:0000313" key="4">
    <source>
        <dbReference type="EMBL" id="CAF3800804.1"/>
    </source>
</evidence>
<dbReference type="OrthoDB" id="1640476at2759"/>
<dbReference type="InterPro" id="IPR000626">
    <property type="entry name" value="Ubiquitin-like_dom"/>
</dbReference>
<feature type="domain" description="Ubiquitin-like" evidence="2">
    <location>
        <begin position="202"/>
        <end position="277"/>
    </location>
</feature>
<evidence type="ECO:0000259" key="2">
    <source>
        <dbReference type="PROSITE" id="PS50053"/>
    </source>
</evidence>
<accession>A0A814IWD6</accession>
<dbReference type="PANTHER" id="PTHR13609">
    <property type="entry name" value="UBIQUITIN DOMAIN CONTAINING 1 PROTEIN-RELATED"/>
    <property type="match status" value="1"/>
</dbReference>
<feature type="compositionally biased region" description="Polar residues" evidence="1">
    <location>
        <begin position="138"/>
        <end position="152"/>
    </location>
</feature>
<dbReference type="Pfam" id="PF00240">
    <property type="entry name" value="ubiquitin"/>
    <property type="match status" value="1"/>
</dbReference>
<dbReference type="Proteomes" id="UP000681722">
    <property type="component" value="Unassembled WGS sequence"/>
</dbReference>
<dbReference type="EMBL" id="CAJNOQ010003796">
    <property type="protein sequence ID" value="CAF1029868.1"/>
    <property type="molecule type" value="Genomic_DNA"/>
</dbReference>
<dbReference type="Pfam" id="PF16455">
    <property type="entry name" value="UBD"/>
    <property type="match status" value="1"/>
</dbReference>
<feature type="compositionally biased region" description="Polar residues" evidence="1">
    <location>
        <begin position="175"/>
        <end position="194"/>
    </location>
</feature>
<dbReference type="AlphaFoldDB" id="A0A814IWD6"/>
<dbReference type="Gene3D" id="1.20.225.20">
    <property type="entry name" value="Ub domain-containing protein, DC-UbP/UBTD2, N-terminal domain"/>
    <property type="match status" value="1"/>
</dbReference>
<dbReference type="InterPro" id="IPR032752">
    <property type="entry name" value="DC-UbP/UBTD2_N"/>
</dbReference>
<evidence type="ECO:0000313" key="3">
    <source>
        <dbReference type="EMBL" id="CAF1029868.1"/>
    </source>
</evidence>
<dbReference type="SUPFAM" id="SSF54236">
    <property type="entry name" value="Ubiquitin-like"/>
    <property type="match status" value="1"/>
</dbReference>
<comment type="caution">
    <text evidence="3">The sequence shown here is derived from an EMBL/GenBank/DDBJ whole genome shotgun (WGS) entry which is preliminary data.</text>
</comment>
<dbReference type="PROSITE" id="PS50053">
    <property type="entry name" value="UBIQUITIN_2"/>
    <property type="match status" value="1"/>
</dbReference>
<sequence length="342" mass="37785">MRSSIPGRDRNGSGSGQVSVGRNKPLSRTKLKWKSDIPLSENQLRRKREEFWDTAPSFEGRKEIWDALHGGVYAIEQNDYDLAQSIINCANITCSLLDCYDELGTRYQLPVYVLTAPTNLVDESSDSPEGESGASENGLDQATSSSSPTLSRITGLKNPVLCDVIKHRRKKSTDGNDSSESRVQSPFTIQDTTVAKPSDATVPIKFRLSNGKEHKLSCKAQEKMRNIKRRLATLENIDAKSQRLFFGGKQLSDRTTVDEAKLQRNFVVQVVITSANEPLNMSPLLPTTITAASTVSTSLLNQNDYSKTSPIESFLPLKPPEINHLTTTTTQLNIAVAGRKEE</sequence>